<dbReference type="Gene3D" id="3.10.620.30">
    <property type="match status" value="1"/>
</dbReference>
<dbReference type="OrthoDB" id="9804872at2"/>
<dbReference type="InterPro" id="IPR038765">
    <property type="entry name" value="Papain-like_cys_pep_sf"/>
</dbReference>
<dbReference type="Pfam" id="PF01841">
    <property type="entry name" value="Transglut_core"/>
    <property type="match status" value="1"/>
</dbReference>
<name>A0A4R1HMF9_ANCAQ</name>
<feature type="domain" description="Transglutaminase-like" evidence="2">
    <location>
        <begin position="228"/>
        <end position="303"/>
    </location>
</feature>
<sequence>MTRPATIRRRDILKAGAGLAAFAALPSALLSSALFSSPALAQAAGPAAAAAFAPKPGKWRDFEVVTVLDVKPVEGKGGPAQAWVPLPSYSAADWFRPGESTWKTNAATAQVVKDPHYGAQMLHLTWAEGEAKPSVEITSRFSTRDRATDFSAPGNAAPLSAQERTLFLAPTDLIPTDGIVKATADTITAGKTSDVEKSRAIYEWVVENTYRNAATRGCGTGDVGSLLASGNLGGKCADLNALFVGLNRAAGIPARDLYGIRVAPSAFGYKSLGANSPTISKAQHCRAEVWLDGFGWVATDPADVRKVVLEEPPGKNAMDDAKVLAARKALFGSWEGNWLAYNDGHDIALPGSSGPKLGFLMYPQAEVASLRHDCLDPDAFAYAITASEVAA</sequence>
<comment type="caution">
    <text evidence="3">The sequence shown here is derived from an EMBL/GenBank/DDBJ whole genome shotgun (WGS) entry which is preliminary data.</text>
</comment>
<dbReference type="InterPro" id="IPR002931">
    <property type="entry name" value="Transglutaminase-like"/>
</dbReference>
<accession>A0A4R1HMF9</accession>
<evidence type="ECO:0000313" key="3">
    <source>
        <dbReference type="EMBL" id="TCK23684.1"/>
    </source>
</evidence>
<dbReference type="SMART" id="SM00460">
    <property type="entry name" value="TGc"/>
    <property type="match status" value="1"/>
</dbReference>
<feature type="signal peptide" evidence="1">
    <location>
        <begin position="1"/>
        <end position="41"/>
    </location>
</feature>
<keyword evidence="1" id="KW-0732">Signal</keyword>
<gene>
    <name evidence="3" type="ORF">EV667_3525</name>
</gene>
<dbReference type="PROSITE" id="PS51318">
    <property type="entry name" value="TAT"/>
    <property type="match status" value="1"/>
</dbReference>
<dbReference type="EMBL" id="SMFY01000003">
    <property type="protein sequence ID" value="TCK23684.1"/>
    <property type="molecule type" value="Genomic_DNA"/>
</dbReference>
<dbReference type="AlphaFoldDB" id="A0A4R1HMF9"/>
<dbReference type="PANTHER" id="PTHR38339:SF1">
    <property type="entry name" value="TRANSGLUTAMINASE-LIKE DOMAIN-CONTAINING PROTEIN"/>
    <property type="match status" value="1"/>
</dbReference>
<evidence type="ECO:0000256" key="1">
    <source>
        <dbReference type="SAM" id="SignalP"/>
    </source>
</evidence>
<dbReference type="RefSeq" id="WP_131836619.1">
    <property type="nucleotide sequence ID" value="NZ_SMFY01000003.1"/>
</dbReference>
<evidence type="ECO:0000313" key="4">
    <source>
        <dbReference type="Proteomes" id="UP000295030"/>
    </source>
</evidence>
<dbReference type="Proteomes" id="UP000295030">
    <property type="component" value="Unassembled WGS sequence"/>
</dbReference>
<dbReference type="PANTHER" id="PTHR38339">
    <property type="entry name" value="TRANSGLUTAMINASE DOMAIN PROTEIN"/>
    <property type="match status" value="1"/>
</dbReference>
<reference evidence="3 4" key="1">
    <citation type="submission" date="2019-03" db="EMBL/GenBank/DDBJ databases">
        <title>Genomic Encyclopedia of Type Strains, Phase IV (KMG-IV): sequencing the most valuable type-strain genomes for metagenomic binning, comparative biology and taxonomic classification.</title>
        <authorList>
            <person name="Goeker M."/>
        </authorList>
    </citation>
    <scope>NUCLEOTIDE SEQUENCE [LARGE SCALE GENOMIC DNA]</scope>
    <source>
        <strain evidence="3 4">DSM 101</strain>
    </source>
</reference>
<keyword evidence="4" id="KW-1185">Reference proteome</keyword>
<protein>
    <submittedName>
        <fullName evidence="3">Transglutaminase superfamily protein</fullName>
    </submittedName>
</protein>
<dbReference type="SUPFAM" id="SSF54001">
    <property type="entry name" value="Cysteine proteinases"/>
    <property type="match status" value="1"/>
</dbReference>
<organism evidence="3 4">
    <name type="scientific">Ancylobacter aquaticus</name>
    <dbReference type="NCBI Taxonomy" id="100"/>
    <lineage>
        <taxon>Bacteria</taxon>
        <taxon>Pseudomonadati</taxon>
        <taxon>Pseudomonadota</taxon>
        <taxon>Alphaproteobacteria</taxon>
        <taxon>Hyphomicrobiales</taxon>
        <taxon>Xanthobacteraceae</taxon>
        <taxon>Ancylobacter</taxon>
    </lineage>
</organism>
<evidence type="ECO:0000259" key="2">
    <source>
        <dbReference type="SMART" id="SM00460"/>
    </source>
</evidence>
<feature type="chain" id="PRO_5021030840" evidence="1">
    <location>
        <begin position="42"/>
        <end position="391"/>
    </location>
</feature>
<proteinExistence type="predicted"/>
<dbReference type="InterPro" id="IPR006311">
    <property type="entry name" value="TAT_signal"/>
</dbReference>